<comment type="caution">
    <text evidence="9">The sequence shown here is derived from an EMBL/GenBank/DDBJ whole genome shotgun (WGS) entry which is preliminary data.</text>
</comment>
<evidence type="ECO:0000256" key="3">
    <source>
        <dbReference type="ARBA" id="ARBA00006672"/>
    </source>
</evidence>
<sequence length="90" mass="10680">ETYKYENHLKTFTNWPFQGNCKCTPENMAKVGFIHCSNGNKPDVAKCFFCFLELEGWEQNDDPWEEHTKHHICDFLSLPKSLEDLTMEEY</sequence>
<evidence type="ECO:0000256" key="4">
    <source>
        <dbReference type="ARBA" id="ARBA00022723"/>
    </source>
</evidence>
<dbReference type="GO" id="GO:0007059">
    <property type="term" value="P:chromosome segregation"/>
    <property type="evidence" value="ECO:0007669"/>
    <property type="project" value="UniProtKB-KW"/>
</dbReference>
<comment type="similarity">
    <text evidence="3">Belongs to the IAP family.</text>
</comment>
<feature type="non-terminal residue" evidence="9">
    <location>
        <position position="90"/>
    </location>
</feature>
<dbReference type="Gene3D" id="1.10.1170.10">
    <property type="entry name" value="Inhibitor Of Apoptosis Protein (2mihbC-IAP-1), Chain A"/>
    <property type="match status" value="1"/>
</dbReference>
<dbReference type="GO" id="GO:0046872">
    <property type="term" value="F:metal ion binding"/>
    <property type="evidence" value="ECO:0007669"/>
    <property type="project" value="UniProtKB-KW"/>
</dbReference>
<keyword evidence="5" id="KW-0131">Cell cycle</keyword>
<name>A0A851M7U7_9DEND</name>
<dbReference type="PROSITE" id="PS50143">
    <property type="entry name" value="BIR_REPEAT_2"/>
    <property type="match status" value="1"/>
</dbReference>
<organism evidence="9 10">
    <name type="scientific">Campylorhamphus procurvoides</name>
    <dbReference type="NCBI Taxonomy" id="190295"/>
    <lineage>
        <taxon>Eukaryota</taxon>
        <taxon>Metazoa</taxon>
        <taxon>Chordata</taxon>
        <taxon>Craniata</taxon>
        <taxon>Vertebrata</taxon>
        <taxon>Euteleostomi</taxon>
        <taxon>Archelosauria</taxon>
        <taxon>Archosauria</taxon>
        <taxon>Dinosauria</taxon>
        <taxon>Saurischia</taxon>
        <taxon>Theropoda</taxon>
        <taxon>Coelurosauria</taxon>
        <taxon>Aves</taxon>
        <taxon>Neognathae</taxon>
        <taxon>Neoaves</taxon>
        <taxon>Telluraves</taxon>
        <taxon>Australaves</taxon>
        <taxon>Passeriformes</taxon>
        <taxon>Dendrocolaptidae</taxon>
        <taxon>Campylorhamphus</taxon>
    </lineage>
</organism>
<keyword evidence="7" id="KW-0862">Zinc</keyword>
<dbReference type="Proteomes" id="UP000614027">
    <property type="component" value="Unassembled WGS sequence"/>
</dbReference>
<dbReference type="InterPro" id="IPR051190">
    <property type="entry name" value="Baculoviral_IAP"/>
</dbReference>
<evidence type="ECO:0000256" key="5">
    <source>
        <dbReference type="ARBA" id="ARBA00022776"/>
    </source>
</evidence>
<dbReference type="PANTHER" id="PTHR46771">
    <property type="entry name" value="DETERIN"/>
    <property type="match status" value="1"/>
</dbReference>
<dbReference type="Pfam" id="PF00653">
    <property type="entry name" value="BIR"/>
    <property type="match status" value="1"/>
</dbReference>
<evidence type="ECO:0000256" key="7">
    <source>
        <dbReference type="ARBA" id="ARBA00022833"/>
    </source>
</evidence>
<dbReference type="CDD" id="cd00022">
    <property type="entry name" value="BIR"/>
    <property type="match status" value="1"/>
</dbReference>
<keyword evidence="4" id="KW-0479">Metal-binding</keyword>
<comment type="subcellular location">
    <subcellularLocation>
        <location evidence="2">Chromosome</location>
        <location evidence="2">Centromere</location>
    </subcellularLocation>
    <subcellularLocation>
        <location evidence="1">Cytoplasm</location>
        <location evidence="1">Cytoskeleton</location>
        <location evidence="1">Spindle</location>
    </subcellularLocation>
</comment>
<keyword evidence="5" id="KW-0498">Mitosis</keyword>
<reference evidence="9" key="1">
    <citation type="submission" date="2019-09" db="EMBL/GenBank/DDBJ databases">
        <title>Bird 10,000 Genomes (B10K) Project - Family phase.</title>
        <authorList>
            <person name="Zhang G."/>
        </authorList>
    </citation>
    <scope>NUCLEOTIDE SEQUENCE</scope>
    <source>
        <strain evidence="9">B10K-DU-001-09</strain>
        <tissue evidence="9">Muscle</tissue>
    </source>
</reference>
<keyword evidence="10" id="KW-1185">Reference proteome</keyword>
<dbReference type="PANTHER" id="PTHR46771:SF2">
    <property type="entry name" value="BACULOVIRAL IAP REPEAT-CONTAINING PROTEIN 5.1"/>
    <property type="match status" value="1"/>
</dbReference>
<protein>
    <submittedName>
        <fullName evidence="9">BI51B protein</fullName>
    </submittedName>
</protein>
<evidence type="ECO:0000256" key="2">
    <source>
        <dbReference type="ARBA" id="ARBA00004584"/>
    </source>
</evidence>
<accession>A0A851M7U7</accession>
<dbReference type="GO" id="GO:0005819">
    <property type="term" value="C:spindle"/>
    <property type="evidence" value="ECO:0007669"/>
    <property type="project" value="UniProtKB-SubCell"/>
</dbReference>
<feature type="non-terminal residue" evidence="9">
    <location>
        <position position="1"/>
    </location>
</feature>
<dbReference type="AlphaFoldDB" id="A0A851M7U7"/>
<dbReference type="SUPFAM" id="SSF57924">
    <property type="entry name" value="Inhibitor of apoptosis (IAP) repeat"/>
    <property type="match status" value="1"/>
</dbReference>
<dbReference type="OrthoDB" id="2196114at2759"/>
<dbReference type="EMBL" id="WBMV01001691">
    <property type="protein sequence ID" value="NXC26066.1"/>
    <property type="molecule type" value="Genomic_DNA"/>
</dbReference>
<proteinExistence type="inferred from homology"/>
<keyword evidence="6" id="KW-0159">Chromosome partition</keyword>
<evidence type="ECO:0000256" key="6">
    <source>
        <dbReference type="ARBA" id="ARBA00022829"/>
    </source>
</evidence>
<keyword evidence="5" id="KW-0132">Cell division</keyword>
<evidence type="ECO:0000313" key="10">
    <source>
        <dbReference type="Proteomes" id="UP000614027"/>
    </source>
</evidence>
<keyword evidence="8" id="KW-0137">Centromere</keyword>
<gene>
    <name evidence="9" type="primary">Birc5.1b</name>
    <name evidence="9" type="ORF">CAMPRO_R07944</name>
</gene>
<evidence type="ECO:0000313" key="9">
    <source>
        <dbReference type="EMBL" id="NXC26066.1"/>
    </source>
</evidence>
<dbReference type="SMART" id="SM00238">
    <property type="entry name" value="BIR"/>
    <property type="match status" value="1"/>
</dbReference>
<dbReference type="InterPro" id="IPR001370">
    <property type="entry name" value="BIR_rpt"/>
</dbReference>
<evidence type="ECO:0000256" key="1">
    <source>
        <dbReference type="ARBA" id="ARBA00004186"/>
    </source>
</evidence>
<evidence type="ECO:0000256" key="8">
    <source>
        <dbReference type="ARBA" id="ARBA00023328"/>
    </source>
</evidence>
<dbReference type="GO" id="GO:0000775">
    <property type="term" value="C:chromosome, centromeric region"/>
    <property type="evidence" value="ECO:0007669"/>
    <property type="project" value="UniProtKB-SubCell"/>
</dbReference>